<gene>
    <name evidence="3" type="ORF">K8V91_02675</name>
</gene>
<dbReference type="Pfam" id="PF12679">
    <property type="entry name" value="ABC2_membrane_2"/>
    <property type="match status" value="1"/>
</dbReference>
<dbReference type="GO" id="GO:0005886">
    <property type="term" value="C:plasma membrane"/>
    <property type="evidence" value="ECO:0007669"/>
    <property type="project" value="UniProtKB-SubCell"/>
</dbReference>
<dbReference type="Proteomes" id="UP000749320">
    <property type="component" value="Unassembled WGS sequence"/>
</dbReference>
<protein>
    <submittedName>
        <fullName evidence="3">ABC transporter permease</fullName>
    </submittedName>
</protein>
<reference evidence="3" key="2">
    <citation type="submission" date="2021-09" db="EMBL/GenBank/DDBJ databases">
        <authorList>
            <person name="Gilroy R."/>
        </authorList>
    </citation>
    <scope>NUCLEOTIDE SEQUENCE</scope>
    <source>
        <strain evidence="3">CHK193-16274</strain>
    </source>
</reference>
<keyword evidence="1" id="KW-0175">Coiled coil</keyword>
<evidence type="ECO:0000313" key="4">
    <source>
        <dbReference type="Proteomes" id="UP000749320"/>
    </source>
</evidence>
<keyword evidence="2" id="KW-1133">Transmembrane helix</keyword>
<feature type="transmembrane region" description="Helical" evidence="2">
    <location>
        <begin position="314"/>
        <end position="347"/>
    </location>
</feature>
<organism evidence="3 4">
    <name type="scientific">Thomasclavelia spiroformis</name>
    <dbReference type="NCBI Taxonomy" id="29348"/>
    <lineage>
        <taxon>Bacteria</taxon>
        <taxon>Bacillati</taxon>
        <taxon>Bacillota</taxon>
        <taxon>Erysipelotrichia</taxon>
        <taxon>Erysipelotrichales</taxon>
        <taxon>Coprobacillaceae</taxon>
        <taxon>Thomasclavelia</taxon>
    </lineage>
</organism>
<feature type="transmembrane region" description="Helical" evidence="2">
    <location>
        <begin position="18"/>
        <end position="36"/>
    </location>
</feature>
<feature type="transmembrane region" description="Helical" evidence="2">
    <location>
        <begin position="401"/>
        <end position="423"/>
    </location>
</feature>
<dbReference type="GO" id="GO:0140359">
    <property type="term" value="F:ABC-type transporter activity"/>
    <property type="evidence" value="ECO:0007669"/>
    <property type="project" value="InterPro"/>
</dbReference>
<keyword evidence="2" id="KW-0812">Transmembrane</keyword>
<name>A0A921KIY2_9FIRM</name>
<dbReference type="PANTHER" id="PTHR37305">
    <property type="entry name" value="INTEGRAL MEMBRANE PROTEIN-RELATED"/>
    <property type="match status" value="1"/>
</dbReference>
<sequence length="486" mass="56445">MGRLVKNELIKLFKKKSLYVTLIIIFVFLIFCNIMYKSMNNSYYYGFEYSEQTLKYLNEQLSTLDPEKSSDISLYIDVKSQIDLYEMMGQYENHSWQQQVIGQKLSSYFREKAMYEYGEEKDTEKASEIQAKIDDVKQKLDTDDWMYFANQDLEEVNKNIANLEQQEKSTDDKQTLQSLAQEIESAKVSKIVAEYRIDKGIKYGNDYLNRALDNYESSAKELIRYDFLDRELTYEEKTQYNDLLENREVNKYIIENNINDEDMTLKTMFENFFSQFGIFIIVILVMVAGTIVSEEFNKGTIKLLLVKPYSRNKILASKFVTSLIMIVIVVMVTALMELLIGGVIFGFDSLSIPVLEYDFNANSVQAINVFVYFGIQLLTQLPMIILLTTLAFALSTLFTNSALAITIALLGYMSTTIINQLAISFDIQFLKYFVTMNWDLSQYLFGGLPYMEGMSMPVSIVICIVYFLIMVIPTWIVFKRRNIKNI</sequence>
<evidence type="ECO:0000313" key="3">
    <source>
        <dbReference type="EMBL" id="HJF39804.1"/>
    </source>
</evidence>
<feature type="coiled-coil region" evidence="1">
    <location>
        <begin position="146"/>
        <end position="173"/>
    </location>
</feature>
<evidence type="ECO:0000256" key="1">
    <source>
        <dbReference type="SAM" id="Coils"/>
    </source>
</evidence>
<dbReference type="AlphaFoldDB" id="A0A921KIY2"/>
<comment type="caution">
    <text evidence="3">The sequence shown here is derived from an EMBL/GenBank/DDBJ whole genome shotgun (WGS) entry which is preliminary data.</text>
</comment>
<feature type="transmembrane region" description="Helical" evidence="2">
    <location>
        <begin position="458"/>
        <end position="478"/>
    </location>
</feature>
<dbReference type="PANTHER" id="PTHR37305:SF1">
    <property type="entry name" value="MEMBRANE PROTEIN"/>
    <property type="match status" value="1"/>
</dbReference>
<evidence type="ECO:0000256" key="2">
    <source>
        <dbReference type="SAM" id="Phobius"/>
    </source>
</evidence>
<reference evidence="3" key="1">
    <citation type="journal article" date="2021" name="PeerJ">
        <title>Extensive microbial diversity within the chicken gut microbiome revealed by metagenomics and culture.</title>
        <authorList>
            <person name="Gilroy R."/>
            <person name="Ravi A."/>
            <person name="Getino M."/>
            <person name="Pursley I."/>
            <person name="Horton D.L."/>
            <person name="Alikhan N.F."/>
            <person name="Baker D."/>
            <person name="Gharbi K."/>
            <person name="Hall N."/>
            <person name="Watson M."/>
            <person name="Adriaenssens E.M."/>
            <person name="Foster-Nyarko E."/>
            <person name="Jarju S."/>
            <person name="Secka A."/>
            <person name="Antonio M."/>
            <person name="Oren A."/>
            <person name="Chaudhuri R.R."/>
            <person name="La Ragione R."/>
            <person name="Hildebrand F."/>
            <person name="Pallen M.J."/>
        </authorList>
    </citation>
    <scope>NUCLEOTIDE SEQUENCE</scope>
    <source>
        <strain evidence="3">CHK193-16274</strain>
    </source>
</reference>
<feature type="transmembrane region" description="Helical" evidence="2">
    <location>
        <begin position="272"/>
        <end position="293"/>
    </location>
</feature>
<feature type="transmembrane region" description="Helical" evidence="2">
    <location>
        <begin position="367"/>
        <end position="394"/>
    </location>
</feature>
<accession>A0A921KIY2</accession>
<proteinExistence type="predicted"/>
<keyword evidence="2" id="KW-0472">Membrane</keyword>
<dbReference type="EMBL" id="DYWV01000092">
    <property type="protein sequence ID" value="HJF39804.1"/>
    <property type="molecule type" value="Genomic_DNA"/>
</dbReference>